<evidence type="ECO:0000256" key="2">
    <source>
        <dbReference type="ARBA" id="ARBA00022679"/>
    </source>
</evidence>
<dbReference type="GO" id="GO:0032259">
    <property type="term" value="P:methylation"/>
    <property type="evidence" value="ECO:0007669"/>
    <property type="project" value="UniProtKB-KW"/>
</dbReference>
<dbReference type="Pfam" id="PF13578">
    <property type="entry name" value="Methyltransf_24"/>
    <property type="match status" value="1"/>
</dbReference>
<sequence>MSNNNLTFKNLRIVSAKLFKDYLENTRLWCEIGNEAFAQHIISDSSSLEINSDQNDTSYRLFHSWRPEIMDLTESQAGKIQQLMTNHNMETLSPEMQQWTSVFEKAGWLNDESANINGLVDRALNLIIAIQNRYEITQYLELVQKQRPKVIVEIGTARGGMLYCFCQLAAPDALIISIDLPGAPNCGGQTESERQFYSSFTSSGQRLEFIPADSHLSDTKELLKNILQDKKVDVLFIDGDHSYEGVKKDYQMYKEFAAEDCLITFHDIKMYPKNWGAGNEVGLYWDEIAATQTVTEIVDADGMCKPNRPDGVEPCWGIGILGKH</sequence>
<dbReference type="PANTHER" id="PTHR40048">
    <property type="entry name" value="RHAMNOSYL O-METHYLTRANSFERASE"/>
    <property type="match status" value="1"/>
</dbReference>
<dbReference type="Gene3D" id="3.40.50.150">
    <property type="entry name" value="Vaccinia Virus protein VP39"/>
    <property type="match status" value="1"/>
</dbReference>
<dbReference type="PANTHER" id="PTHR40048:SF1">
    <property type="entry name" value="RHAMNOSYL O-METHYLTRANSFERASE"/>
    <property type="match status" value="1"/>
</dbReference>
<evidence type="ECO:0000313" key="3">
    <source>
        <dbReference type="EMBL" id="VAW52054.1"/>
    </source>
</evidence>
<proteinExistence type="predicted"/>
<evidence type="ECO:0000256" key="1">
    <source>
        <dbReference type="ARBA" id="ARBA00022603"/>
    </source>
</evidence>
<dbReference type="InterPro" id="IPR029063">
    <property type="entry name" value="SAM-dependent_MTases_sf"/>
</dbReference>
<keyword evidence="2" id="KW-0808">Transferase</keyword>
<dbReference type="AlphaFoldDB" id="A0A3B0X7Y8"/>
<dbReference type="EMBL" id="UOFE01000024">
    <property type="protein sequence ID" value="VAW52054.1"/>
    <property type="molecule type" value="Genomic_DNA"/>
</dbReference>
<organism evidence="3">
    <name type="scientific">hydrothermal vent metagenome</name>
    <dbReference type="NCBI Taxonomy" id="652676"/>
    <lineage>
        <taxon>unclassified sequences</taxon>
        <taxon>metagenomes</taxon>
        <taxon>ecological metagenomes</taxon>
    </lineage>
</organism>
<gene>
    <name evidence="3" type="ORF">MNBD_GAMMA05-602</name>
</gene>
<accession>A0A3B0X7Y8</accession>
<dbReference type="SUPFAM" id="SSF53335">
    <property type="entry name" value="S-adenosyl-L-methionine-dependent methyltransferases"/>
    <property type="match status" value="1"/>
</dbReference>
<protein>
    <submittedName>
        <fullName evidence="3">Uncharacterized protein</fullName>
    </submittedName>
</protein>
<dbReference type="GO" id="GO:0008168">
    <property type="term" value="F:methyltransferase activity"/>
    <property type="evidence" value="ECO:0007669"/>
    <property type="project" value="UniProtKB-KW"/>
</dbReference>
<reference evidence="3" key="1">
    <citation type="submission" date="2018-06" db="EMBL/GenBank/DDBJ databases">
        <authorList>
            <person name="Zhirakovskaya E."/>
        </authorList>
    </citation>
    <scope>NUCLEOTIDE SEQUENCE</scope>
</reference>
<dbReference type="GO" id="GO:0005886">
    <property type="term" value="C:plasma membrane"/>
    <property type="evidence" value="ECO:0007669"/>
    <property type="project" value="TreeGrafter"/>
</dbReference>
<keyword evidence="1" id="KW-0489">Methyltransferase</keyword>
<name>A0A3B0X7Y8_9ZZZZ</name>